<dbReference type="RefSeq" id="WP_134504306.1">
    <property type="nucleotide sequence ID" value="NZ_SOEY01000030.1"/>
</dbReference>
<dbReference type="Pfam" id="PF02653">
    <property type="entry name" value="BPD_transp_2"/>
    <property type="match status" value="1"/>
</dbReference>
<keyword evidence="2" id="KW-1003">Cell membrane</keyword>
<evidence type="ECO:0000256" key="3">
    <source>
        <dbReference type="ARBA" id="ARBA00022692"/>
    </source>
</evidence>
<evidence type="ECO:0000256" key="4">
    <source>
        <dbReference type="ARBA" id="ARBA00022989"/>
    </source>
</evidence>
<evidence type="ECO:0000256" key="6">
    <source>
        <dbReference type="SAM" id="Phobius"/>
    </source>
</evidence>
<dbReference type="PANTHER" id="PTHR30482">
    <property type="entry name" value="HIGH-AFFINITY BRANCHED-CHAIN AMINO ACID TRANSPORT SYSTEM PERMEASE"/>
    <property type="match status" value="1"/>
</dbReference>
<dbReference type="EMBL" id="SOEY01000030">
    <property type="protein sequence ID" value="TFB69761.1"/>
    <property type="molecule type" value="Genomic_DNA"/>
</dbReference>
<evidence type="ECO:0000256" key="1">
    <source>
        <dbReference type="ARBA" id="ARBA00004651"/>
    </source>
</evidence>
<protein>
    <submittedName>
        <fullName evidence="7">Branched-chain amino acid ABC transporter permease</fullName>
    </submittedName>
</protein>
<feature type="transmembrane region" description="Helical" evidence="6">
    <location>
        <begin position="218"/>
        <end position="242"/>
    </location>
</feature>
<evidence type="ECO:0000313" key="7">
    <source>
        <dbReference type="EMBL" id="TFB69761.1"/>
    </source>
</evidence>
<accession>A0A4R8UQH7</accession>
<feature type="transmembrane region" description="Helical" evidence="6">
    <location>
        <begin position="76"/>
        <end position="93"/>
    </location>
</feature>
<proteinExistence type="predicted"/>
<evidence type="ECO:0000313" key="8">
    <source>
        <dbReference type="Proteomes" id="UP000298173"/>
    </source>
</evidence>
<dbReference type="GO" id="GO:0015658">
    <property type="term" value="F:branched-chain amino acid transmembrane transporter activity"/>
    <property type="evidence" value="ECO:0007669"/>
    <property type="project" value="InterPro"/>
</dbReference>
<dbReference type="Proteomes" id="UP000298173">
    <property type="component" value="Unassembled WGS sequence"/>
</dbReference>
<feature type="transmembrane region" description="Helical" evidence="6">
    <location>
        <begin position="254"/>
        <end position="281"/>
    </location>
</feature>
<organism evidence="7 8">
    <name type="scientific">Cryobacterium glaciale</name>
    <dbReference type="NCBI Taxonomy" id="1259145"/>
    <lineage>
        <taxon>Bacteria</taxon>
        <taxon>Bacillati</taxon>
        <taxon>Actinomycetota</taxon>
        <taxon>Actinomycetes</taxon>
        <taxon>Micrococcales</taxon>
        <taxon>Microbacteriaceae</taxon>
        <taxon>Cryobacterium</taxon>
    </lineage>
</organism>
<dbReference type="OrthoDB" id="9814461at2"/>
<keyword evidence="5 6" id="KW-0472">Membrane</keyword>
<dbReference type="CDD" id="cd06581">
    <property type="entry name" value="TM_PBP1_LivM_like"/>
    <property type="match status" value="1"/>
</dbReference>
<reference evidence="7 8" key="1">
    <citation type="submission" date="2019-03" db="EMBL/GenBank/DDBJ databases">
        <title>Genomics of glacier-inhabiting Cryobacterium strains.</title>
        <authorList>
            <person name="Liu Q."/>
            <person name="Xin Y.-H."/>
        </authorList>
    </citation>
    <scope>NUCLEOTIDE SEQUENCE [LARGE SCALE GENOMIC DNA]</scope>
    <source>
        <strain evidence="7 8">HLT2-23</strain>
    </source>
</reference>
<gene>
    <name evidence="7" type="ORF">E3O06_15745</name>
</gene>
<feature type="transmembrane region" description="Helical" evidence="6">
    <location>
        <begin position="99"/>
        <end position="118"/>
    </location>
</feature>
<keyword evidence="4 6" id="KW-1133">Transmembrane helix</keyword>
<feature type="transmembrane region" description="Helical" evidence="6">
    <location>
        <begin position="18"/>
        <end position="38"/>
    </location>
</feature>
<comment type="caution">
    <text evidence="7">The sequence shown here is derived from an EMBL/GenBank/DDBJ whole genome shotgun (WGS) entry which is preliminary data.</text>
</comment>
<feature type="transmembrane region" description="Helical" evidence="6">
    <location>
        <begin position="167"/>
        <end position="187"/>
    </location>
</feature>
<dbReference type="InterPro" id="IPR043428">
    <property type="entry name" value="LivM-like"/>
</dbReference>
<comment type="subcellular location">
    <subcellularLocation>
        <location evidence="1">Cell membrane</location>
        <topology evidence="1">Multi-pass membrane protein</topology>
    </subcellularLocation>
</comment>
<dbReference type="PANTHER" id="PTHR30482:SF17">
    <property type="entry name" value="ABC TRANSPORTER ATP-BINDING PROTEIN"/>
    <property type="match status" value="1"/>
</dbReference>
<dbReference type="GO" id="GO:0005886">
    <property type="term" value="C:plasma membrane"/>
    <property type="evidence" value="ECO:0007669"/>
    <property type="project" value="UniProtKB-SubCell"/>
</dbReference>
<evidence type="ECO:0000256" key="5">
    <source>
        <dbReference type="ARBA" id="ARBA00023136"/>
    </source>
</evidence>
<evidence type="ECO:0000256" key="2">
    <source>
        <dbReference type="ARBA" id="ARBA00022475"/>
    </source>
</evidence>
<keyword evidence="8" id="KW-1185">Reference proteome</keyword>
<feature type="transmembrane region" description="Helical" evidence="6">
    <location>
        <begin position="288"/>
        <end position="307"/>
    </location>
</feature>
<sequence length="358" mass="38820">MPKLIAGSVRVDRYQRRALVTGVVAAAAFVALAAAPYVLDPAVTSSWIKLFYLITLATMWNLLAGYAGMVSVGQQAYIGLGAYGLFVFNDMGFDPYSSALIASVAVGVIALPLSFIAFRLRGGYFAIGTWVIAEAVRQIVIRFDNLGAGRGRSISNYTADPVFRNMFTYWLALGILALALVVTFYLLRSRMGIALQSIRDNEVAARALGINVSRTKRIVFVIAAMGAALAGSVICIQAIGVASPNQIFSVSYSAFMIFMVLIGGIGTIEGPILGAVIYFVMDLYFSQLGLWYLVVLGLLAILVTLFLPKGIWGAIHERFNISLFPVGHRIVPVADKFLPQSSAQPTVKEKRPNGRFRR</sequence>
<dbReference type="AlphaFoldDB" id="A0A4R8UQH7"/>
<dbReference type="InterPro" id="IPR001851">
    <property type="entry name" value="ABC_transp_permease"/>
</dbReference>
<keyword evidence="3 6" id="KW-0812">Transmembrane</keyword>
<name>A0A4R8UQH7_9MICO</name>